<feature type="transmembrane region" description="Helical" evidence="1">
    <location>
        <begin position="52"/>
        <end position="71"/>
    </location>
</feature>
<dbReference type="Pfam" id="PF07853">
    <property type="entry name" value="DUF1648"/>
    <property type="match status" value="1"/>
</dbReference>
<dbReference type="GO" id="GO:0009636">
    <property type="term" value="P:response to toxic substance"/>
    <property type="evidence" value="ECO:0007669"/>
    <property type="project" value="TreeGrafter"/>
</dbReference>
<keyword evidence="1" id="KW-0472">Membrane</keyword>
<keyword evidence="4" id="KW-1185">Reference proteome</keyword>
<evidence type="ECO:0000313" key="4">
    <source>
        <dbReference type="Proteomes" id="UP000625210"/>
    </source>
</evidence>
<feature type="transmembrane region" description="Helical" evidence="1">
    <location>
        <begin position="117"/>
        <end position="135"/>
    </location>
</feature>
<gene>
    <name evidence="3" type="ORF">GCM10011571_27130</name>
</gene>
<reference evidence="3" key="1">
    <citation type="journal article" date="2014" name="Int. J. Syst. Evol. Microbiol.">
        <title>Complete genome sequence of Corynebacterium casei LMG S-19264T (=DSM 44701T), isolated from a smear-ripened cheese.</title>
        <authorList>
            <consortium name="US DOE Joint Genome Institute (JGI-PGF)"/>
            <person name="Walter F."/>
            <person name="Albersmeier A."/>
            <person name="Kalinowski J."/>
            <person name="Ruckert C."/>
        </authorList>
    </citation>
    <scope>NUCLEOTIDE SEQUENCE</scope>
    <source>
        <strain evidence="3">CGMCC 1.15179</strain>
    </source>
</reference>
<dbReference type="InterPro" id="IPR026272">
    <property type="entry name" value="SdpI"/>
</dbReference>
<dbReference type="PANTHER" id="PTHR37810:SF5">
    <property type="entry name" value="IMMUNITY PROTEIN SDPI"/>
    <property type="match status" value="1"/>
</dbReference>
<feature type="transmembrane region" description="Helical" evidence="1">
    <location>
        <begin position="165"/>
        <end position="183"/>
    </location>
</feature>
<evidence type="ECO:0000259" key="2">
    <source>
        <dbReference type="Pfam" id="PF07853"/>
    </source>
</evidence>
<protein>
    <recommendedName>
        <fullName evidence="2">DUF1648 domain-containing protein</fullName>
    </recommendedName>
</protein>
<accession>A0A8J2YD86</accession>
<feature type="domain" description="DUF1648" evidence="2">
    <location>
        <begin position="15"/>
        <end position="57"/>
    </location>
</feature>
<comment type="caution">
    <text evidence="3">The sequence shown here is derived from an EMBL/GenBank/DDBJ whole genome shotgun (WGS) entry which is preliminary data.</text>
</comment>
<dbReference type="InterPro" id="IPR012867">
    <property type="entry name" value="DUF1648"/>
</dbReference>
<sequence length="218" mass="25155">MKIRWNRWDTLIVILASVTILFAWSVYQELPDQIPSHFGPAGKPDSYSKKSMFIPMMGALVMFLPFLMKWLPVLDPRRENYQKFGRFYDLFRLSITLFLGGTFDAVLLVALGYSVNISMVMCLGLGLLWMVLGNYMGQVRPNWFFGIKLPWTLENDEVWRKTHRFTGPLWVGAGVLMLFAAWLPGIWAFWVTMVLVGSASVLPAVYAYWTYRNMKSSL</sequence>
<dbReference type="PIRSF" id="PIRSF038959">
    <property type="entry name" value="SdpI"/>
    <property type="match status" value="1"/>
</dbReference>
<evidence type="ECO:0000256" key="1">
    <source>
        <dbReference type="SAM" id="Phobius"/>
    </source>
</evidence>
<keyword evidence="1" id="KW-0812">Transmembrane</keyword>
<organism evidence="3 4">
    <name type="scientific">Marinithermofilum abyssi</name>
    <dbReference type="NCBI Taxonomy" id="1571185"/>
    <lineage>
        <taxon>Bacteria</taxon>
        <taxon>Bacillati</taxon>
        <taxon>Bacillota</taxon>
        <taxon>Bacilli</taxon>
        <taxon>Bacillales</taxon>
        <taxon>Thermoactinomycetaceae</taxon>
        <taxon>Marinithermofilum</taxon>
    </lineage>
</organism>
<dbReference type="Pfam" id="PF13630">
    <property type="entry name" value="SdpI"/>
    <property type="match status" value="1"/>
</dbReference>
<dbReference type="PANTHER" id="PTHR37810">
    <property type="entry name" value="IMMUNITY PROTEIN SDPI"/>
    <property type="match status" value="1"/>
</dbReference>
<dbReference type="RefSeq" id="WP_188648434.1">
    <property type="nucleotide sequence ID" value="NZ_BMHQ01000010.1"/>
</dbReference>
<proteinExistence type="predicted"/>
<dbReference type="Proteomes" id="UP000625210">
    <property type="component" value="Unassembled WGS sequence"/>
</dbReference>
<dbReference type="InterPro" id="IPR025962">
    <property type="entry name" value="SdpI/YhfL"/>
</dbReference>
<dbReference type="EMBL" id="BMHQ01000010">
    <property type="protein sequence ID" value="GGE23619.1"/>
    <property type="molecule type" value="Genomic_DNA"/>
</dbReference>
<evidence type="ECO:0000313" key="3">
    <source>
        <dbReference type="EMBL" id="GGE23619.1"/>
    </source>
</evidence>
<feature type="transmembrane region" description="Helical" evidence="1">
    <location>
        <begin position="91"/>
        <end position="111"/>
    </location>
</feature>
<reference evidence="3" key="2">
    <citation type="submission" date="2020-09" db="EMBL/GenBank/DDBJ databases">
        <authorList>
            <person name="Sun Q."/>
            <person name="Zhou Y."/>
        </authorList>
    </citation>
    <scope>NUCLEOTIDE SEQUENCE</scope>
    <source>
        <strain evidence="3">CGMCC 1.15179</strain>
    </source>
</reference>
<name>A0A8J2YD86_9BACL</name>
<keyword evidence="1" id="KW-1133">Transmembrane helix</keyword>
<feature type="transmembrane region" description="Helical" evidence="1">
    <location>
        <begin position="189"/>
        <end position="209"/>
    </location>
</feature>
<dbReference type="AlphaFoldDB" id="A0A8J2YD86"/>